<sequence>MLYPEGWSAAPLRWAMETVGARQLALLPEHPGLLAAVDQHVAALREAIEVNEETLGDYLLGFVDELRERNWTFTGEPDFATLRLTAICLLARELGYLDDELPA</sequence>
<accession>A0A543IZ73</accession>
<dbReference type="Proteomes" id="UP000319213">
    <property type="component" value="Unassembled WGS sequence"/>
</dbReference>
<evidence type="ECO:0000313" key="1">
    <source>
        <dbReference type="EMBL" id="TQM75869.1"/>
    </source>
</evidence>
<comment type="caution">
    <text evidence="1">The sequence shown here is derived from an EMBL/GenBank/DDBJ whole genome shotgun (WGS) entry which is preliminary data.</text>
</comment>
<evidence type="ECO:0000313" key="2">
    <source>
        <dbReference type="Proteomes" id="UP000319213"/>
    </source>
</evidence>
<name>A0A543IZ73_9ACTN</name>
<gene>
    <name evidence="1" type="ORF">FHX40_2591</name>
</gene>
<dbReference type="OrthoDB" id="3853819at2"/>
<dbReference type="InterPro" id="IPR045647">
    <property type="entry name" value="DUF6401"/>
</dbReference>
<keyword evidence="2" id="KW-1185">Reference proteome</keyword>
<proteinExistence type="predicted"/>
<dbReference type="AlphaFoldDB" id="A0A543IZ73"/>
<reference evidence="1 2" key="1">
    <citation type="submission" date="2019-06" db="EMBL/GenBank/DDBJ databases">
        <title>Sequencing the genomes of 1000 actinobacteria strains.</title>
        <authorList>
            <person name="Klenk H.-P."/>
        </authorList>
    </citation>
    <scope>NUCLEOTIDE SEQUENCE [LARGE SCALE GENOMIC DNA]</scope>
    <source>
        <strain evidence="1 2">DSM 43186</strain>
    </source>
</reference>
<organism evidence="1 2">
    <name type="scientific">Thermopolyspora flexuosa</name>
    <dbReference type="NCBI Taxonomy" id="103836"/>
    <lineage>
        <taxon>Bacteria</taxon>
        <taxon>Bacillati</taxon>
        <taxon>Actinomycetota</taxon>
        <taxon>Actinomycetes</taxon>
        <taxon>Streptosporangiales</taxon>
        <taxon>Streptosporangiaceae</taxon>
        <taxon>Thermopolyspora</taxon>
    </lineage>
</organism>
<dbReference type="RefSeq" id="WP_142259819.1">
    <property type="nucleotide sequence ID" value="NZ_BMPV01000001.1"/>
</dbReference>
<protein>
    <submittedName>
        <fullName evidence="1">Uncharacterized protein</fullName>
    </submittedName>
</protein>
<dbReference type="EMBL" id="VFPQ01000001">
    <property type="protein sequence ID" value="TQM75869.1"/>
    <property type="molecule type" value="Genomic_DNA"/>
</dbReference>
<dbReference type="Pfam" id="PF19939">
    <property type="entry name" value="DUF6401"/>
    <property type="match status" value="1"/>
</dbReference>